<keyword evidence="1" id="KW-0808">Transferase</keyword>
<keyword evidence="4" id="KW-0443">Lipid metabolism</keyword>
<dbReference type="PANTHER" id="PTHR23063:SF52">
    <property type="entry name" value="LYSOPHOSPHATIDYLCHOLINE ACYLTRANSFERASE"/>
    <property type="match status" value="1"/>
</dbReference>
<dbReference type="Proteomes" id="UP000007800">
    <property type="component" value="Unassembled WGS sequence"/>
</dbReference>
<dbReference type="PANTHER" id="PTHR23063">
    <property type="entry name" value="PHOSPHOLIPID ACYLTRANSFERASE"/>
    <property type="match status" value="1"/>
</dbReference>
<evidence type="ECO:0000256" key="7">
    <source>
        <dbReference type="SAM" id="Phobius"/>
    </source>
</evidence>
<evidence type="ECO:0000256" key="6">
    <source>
        <dbReference type="ARBA" id="ARBA00023315"/>
    </source>
</evidence>
<dbReference type="SUPFAM" id="SSF69593">
    <property type="entry name" value="Glycerol-3-phosphate (1)-acyltransferase"/>
    <property type="match status" value="1"/>
</dbReference>
<dbReference type="RefSeq" id="XP_002776876.1">
    <property type="nucleotide sequence ID" value="XM_002776830.1"/>
</dbReference>
<evidence type="ECO:0000256" key="5">
    <source>
        <dbReference type="ARBA" id="ARBA00023136"/>
    </source>
</evidence>
<feature type="transmembrane region" description="Helical" evidence="7">
    <location>
        <begin position="37"/>
        <end position="58"/>
    </location>
</feature>
<sequence length="334" mass="36589">MEKYTAFADPSTGVNPFLPHWLANPPRDSTIVKLLRPLLLCIPLVILRLPFLLLGLLLLGLSQLIVTVLTLLSAPVGRGLALLLYPLSARMALLGVGVVRYHKDLADSRRLKIRPIIDPTSFGSSDIILSNYQSFTDVLLLLSCWAPRKFIFVNSTGQARLLGPIAALLEASRSRPGQWRPQVGSLPDLEQILNDRAGPYALFAEGARTNGTGILRFPSKVEAFVEAGRKSGQLGAVGIHYSAKSNCGHYSPSQTLPTNGALHMVYQMAQLYQPATITWLPTKDTKTSAAIKVTTLLSRLVGRECVDMSEKVDARTAEAFQKYYAQYSITDKVD</sequence>
<evidence type="ECO:0000313" key="9">
    <source>
        <dbReference type="Proteomes" id="UP000007800"/>
    </source>
</evidence>
<keyword evidence="5 7" id="KW-0472">Membrane</keyword>
<keyword evidence="6" id="KW-0012">Acyltransferase</keyword>
<keyword evidence="2 7" id="KW-0812">Transmembrane</keyword>
<accession>C5L3W3</accession>
<name>C5L3W3_PERM5</name>
<keyword evidence="9" id="KW-1185">Reference proteome</keyword>
<organism evidence="9">
    <name type="scientific">Perkinsus marinus (strain ATCC 50983 / TXsc)</name>
    <dbReference type="NCBI Taxonomy" id="423536"/>
    <lineage>
        <taxon>Eukaryota</taxon>
        <taxon>Sar</taxon>
        <taxon>Alveolata</taxon>
        <taxon>Perkinsozoa</taxon>
        <taxon>Perkinsea</taxon>
        <taxon>Perkinsida</taxon>
        <taxon>Perkinsidae</taxon>
        <taxon>Perkinsus</taxon>
    </lineage>
</organism>
<keyword evidence="3 7" id="KW-1133">Transmembrane helix</keyword>
<evidence type="ECO:0000256" key="4">
    <source>
        <dbReference type="ARBA" id="ARBA00023098"/>
    </source>
</evidence>
<evidence type="ECO:0008006" key="10">
    <source>
        <dbReference type="Google" id="ProtNLM"/>
    </source>
</evidence>
<dbReference type="AlphaFoldDB" id="C5L3W3"/>
<dbReference type="GeneID" id="9042759"/>
<proteinExistence type="predicted"/>
<evidence type="ECO:0000313" key="8">
    <source>
        <dbReference type="EMBL" id="EER08692.1"/>
    </source>
</evidence>
<dbReference type="InParanoid" id="C5L3W3"/>
<dbReference type="OMA" id="LWKNEIF"/>
<evidence type="ECO:0000256" key="2">
    <source>
        <dbReference type="ARBA" id="ARBA00022692"/>
    </source>
</evidence>
<evidence type="ECO:0000256" key="1">
    <source>
        <dbReference type="ARBA" id="ARBA00022679"/>
    </source>
</evidence>
<dbReference type="EMBL" id="GG678922">
    <property type="protein sequence ID" value="EER08692.1"/>
    <property type="molecule type" value="Genomic_DNA"/>
</dbReference>
<dbReference type="GO" id="GO:0006629">
    <property type="term" value="P:lipid metabolic process"/>
    <property type="evidence" value="ECO:0007669"/>
    <property type="project" value="UniProtKB-KW"/>
</dbReference>
<protein>
    <recommendedName>
        <fullName evidence="10">Phospholipid/glycerol acyltransferase domain-containing protein</fullName>
    </recommendedName>
</protein>
<dbReference type="GO" id="GO:0016746">
    <property type="term" value="F:acyltransferase activity"/>
    <property type="evidence" value="ECO:0007669"/>
    <property type="project" value="UniProtKB-KW"/>
</dbReference>
<reference evidence="8 9" key="1">
    <citation type="submission" date="2008-07" db="EMBL/GenBank/DDBJ databases">
        <authorList>
            <person name="El-Sayed N."/>
            <person name="Caler E."/>
            <person name="Inman J."/>
            <person name="Amedeo P."/>
            <person name="Hass B."/>
            <person name="Wortman J."/>
        </authorList>
    </citation>
    <scope>NUCLEOTIDE SEQUENCE [LARGE SCALE GENOMIC DNA]</scope>
    <source>
        <strain evidence="9">ATCC 50983 / TXsc</strain>
    </source>
</reference>
<evidence type="ECO:0000256" key="3">
    <source>
        <dbReference type="ARBA" id="ARBA00022989"/>
    </source>
</evidence>
<dbReference type="OrthoDB" id="436704at2759"/>
<gene>
    <name evidence="8" type="ORF">Pmar_PMAR017750</name>
</gene>